<dbReference type="RefSeq" id="WP_147648860.1">
    <property type="nucleotide sequence ID" value="NZ_CP042806.1"/>
</dbReference>
<gene>
    <name evidence="1" type="ORF">FTW19_17700</name>
</gene>
<evidence type="ECO:0000313" key="2">
    <source>
        <dbReference type="Proteomes" id="UP000321820"/>
    </source>
</evidence>
<organism evidence="1 2">
    <name type="scientific">Terriglobus albidus</name>
    <dbReference type="NCBI Taxonomy" id="1592106"/>
    <lineage>
        <taxon>Bacteria</taxon>
        <taxon>Pseudomonadati</taxon>
        <taxon>Acidobacteriota</taxon>
        <taxon>Terriglobia</taxon>
        <taxon>Terriglobales</taxon>
        <taxon>Acidobacteriaceae</taxon>
        <taxon>Terriglobus</taxon>
    </lineage>
</organism>
<sequence length="325" mass="35534">MASQTQTLDTWSYRELVDEAIGLLPSAAPEWTNHNAADPGITLLELLAYFTEILIFQTGQLTDADRLGFLRLMRGEYDVPELGGEALEAALAAAVLQQRTPERAVTAQDFELLSCRADKRVGRAICRPQVNFAESSAMARMARRVGHVSVALLPAEGVAETEMPEILRVVSAFLDERRILTTRVHVTAARISSFTIRVQISAVSGVPGESAVQAGRRALLRFLDPVRGGVDGKGWPMGRAVFISDLYRVLTSQPEIRHAQREVEVPSGRELEELVPDNGELDRLQRNPRGELISYAMEPDELPGDVTILLTESPSAAGTPGRSVL</sequence>
<proteinExistence type="predicted"/>
<accession>A0A5B9ED74</accession>
<dbReference type="OrthoDB" id="9796131at2"/>
<dbReference type="AlphaFoldDB" id="A0A5B9ED74"/>
<name>A0A5B9ED74_9BACT</name>
<dbReference type="Proteomes" id="UP000321820">
    <property type="component" value="Chromosome"/>
</dbReference>
<reference evidence="1 2" key="1">
    <citation type="submission" date="2019-08" db="EMBL/GenBank/DDBJ databases">
        <title>Complete genome sequence of Terriglobus albidus strain ORNL.</title>
        <authorList>
            <person name="Podar M."/>
        </authorList>
    </citation>
    <scope>NUCLEOTIDE SEQUENCE [LARGE SCALE GENOMIC DNA]</scope>
    <source>
        <strain evidence="1 2">ORNL</strain>
    </source>
</reference>
<dbReference type="EMBL" id="CP042806">
    <property type="protein sequence ID" value="QEE29659.1"/>
    <property type="molecule type" value="Genomic_DNA"/>
</dbReference>
<evidence type="ECO:0000313" key="1">
    <source>
        <dbReference type="EMBL" id="QEE29659.1"/>
    </source>
</evidence>
<dbReference type="KEGG" id="talb:FTW19_17700"/>
<evidence type="ECO:0008006" key="3">
    <source>
        <dbReference type="Google" id="ProtNLM"/>
    </source>
</evidence>
<keyword evidence="2" id="KW-1185">Reference proteome</keyword>
<protein>
    <recommendedName>
        <fullName evidence="3">Baseplate protein J-like domain-containing protein</fullName>
    </recommendedName>
</protein>